<evidence type="ECO:0000256" key="2">
    <source>
        <dbReference type="ARBA" id="ARBA00023125"/>
    </source>
</evidence>
<dbReference type="InterPro" id="IPR009057">
    <property type="entry name" value="Homeodomain-like_sf"/>
</dbReference>
<name>A0A1G9WAV4_9BACT</name>
<evidence type="ECO:0000259" key="4">
    <source>
        <dbReference type="PROSITE" id="PS01124"/>
    </source>
</evidence>
<reference evidence="5 6" key="1">
    <citation type="submission" date="2016-10" db="EMBL/GenBank/DDBJ databases">
        <authorList>
            <person name="de Groot N.N."/>
        </authorList>
    </citation>
    <scope>NUCLEOTIDE SEQUENCE [LARGE SCALE GENOMIC DNA]</scope>
    <source>
        <strain evidence="5 6">DSM 21668</strain>
    </source>
</reference>
<keyword evidence="3" id="KW-0804">Transcription</keyword>
<dbReference type="InterPro" id="IPR018060">
    <property type="entry name" value="HTH_AraC"/>
</dbReference>
<dbReference type="Gene3D" id="1.10.10.60">
    <property type="entry name" value="Homeodomain-like"/>
    <property type="match status" value="1"/>
</dbReference>
<keyword evidence="2" id="KW-0238">DNA-binding</keyword>
<proteinExistence type="predicted"/>
<evidence type="ECO:0000256" key="3">
    <source>
        <dbReference type="ARBA" id="ARBA00023163"/>
    </source>
</evidence>
<dbReference type="Proteomes" id="UP000198901">
    <property type="component" value="Unassembled WGS sequence"/>
</dbReference>
<dbReference type="GO" id="GO:0043565">
    <property type="term" value="F:sequence-specific DNA binding"/>
    <property type="evidence" value="ECO:0007669"/>
    <property type="project" value="InterPro"/>
</dbReference>
<sequence length="287" mass="31796">MNTLTARPASLSPWVDVIWVSEASGFSFTNRLLPMLHHEWLFSLSDVFDVRHGGGQQACAGPAWLAGQQTSPLLTRAEGRHYVVGVLFRPWGLSAFSRLDINELQDQFIDPADVFGPDIAALSEQLSEKPSPGRVLQLVESYLITKLVRPELPPFIRDSLSEIAATPLSELLTSRLAARYGMTPQALIRRFRQLIGCTPAQYQHLVVFQRTLHRLASHPAESLTGAGYDLGFFDQAHFIRFFRKYTGLTPSAYRKEVLAGHVSAGHPNLVSTDADMLADVSFHTISG</sequence>
<keyword evidence="6" id="KW-1185">Reference proteome</keyword>
<dbReference type="InterPro" id="IPR046532">
    <property type="entry name" value="DUF6597"/>
</dbReference>
<dbReference type="PROSITE" id="PS01124">
    <property type="entry name" value="HTH_ARAC_FAMILY_2"/>
    <property type="match status" value="1"/>
</dbReference>
<gene>
    <name evidence="5" type="ORF">SAMN04488090_4305</name>
</gene>
<dbReference type="AlphaFoldDB" id="A0A1G9WAV4"/>
<evidence type="ECO:0000313" key="5">
    <source>
        <dbReference type="EMBL" id="SDM81371.1"/>
    </source>
</evidence>
<dbReference type="SUPFAM" id="SSF46689">
    <property type="entry name" value="Homeodomain-like"/>
    <property type="match status" value="1"/>
</dbReference>
<dbReference type="RefSeq" id="WP_093207750.1">
    <property type="nucleotide sequence ID" value="NZ_FNGS01000009.1"/>
</dbReference>
<dbReference type="PANTHER" id="PTHR46796:SF13">
    <property type="entry name" value="HTH-TYPE TRANSCRIPTIONAL ACTIVATOR RHAS"/>
    <property type="match status" value="1"/>
</dbReference>
<organism evidence="5 6">
    <name type="scientific">Siphonobacter aquaeclarae</name>
    <dbReference type="NCBI Taxonomy" id="563176"/>
    <lineage>
        <taxon>Bacteria</taxon>
        <taxon>Pseudomonadati</taxon>
        <taxon>Bacteroidota</taxon>
        <taxon>Cytophagia</taxon>
        <taxon>Cytophagales</taxon>
        <taxon>Cytophagaceae</taxon>
        <taxon>Siphonobacter</taxon>
    </lineage>
</organism>
<dbReference type="Pfam" id="PF20240">
    <property type="entry name" value="DUF6597"/>
    <property type="match status" value="1"/>
</dbReference>
<dbReference type="Pfam" id="PF12833">
    <property type="entry name" value="HTH_18"/>
    <property type="match status" value="1"/>
</dbReference>
<protein>
    <submittedName>
        <fullName evidence="5">Transcriptional regulator, AraC family</fullName>
    </submittedName>
</protein>
<dbReference type="InterPro" id="IPR050204">
    <property type="entry name" value="AraC_XylS_family_regulators"/>
</dbReference>
<accession>A0A1G9WAV4</accession>
<dbReference type="EMBL" id="FNGS01000009">
    <property type="protein sequence ID" value="SDM81371.1"/>
    <property type="molecule type" value="Genomic_DNA"/>
</dbReference>
<keyword evidence="1" id="KW-0805">Transcription regulation</keyword>
<feature type="domain" description="HTH araC/xylS-type" evidence="4">
    <location>
        <begin position="150"/>
        <end position="256"/>
    </location>
</feature>
<dbReference type="SMART" id="SM00342">
    <property type="entry name" value="HTH_ARAC"/>
    <property type="match status" value="1"/>
</dbReference>
<dbReference type="PANTHER" id="PTHR46796">
    <property type="entry name" value="HTH-TYPE TRANSCRIPTIONAL ACTIVATOR RHAS-RELATED"/>
    <property type="match status" value="1"/>
</dbReference>
<evidence type="ECO:0000256" key="1">
    <source>
        <dbReference type="ARBA" id="ARBA00023015"/>
    </source>
</evidence>
<dbReference type="OrthoDB" id="635259at2"/>
<evidence type="ECO:0000313" key="6">
    <source>
        <dbReference type="Proteomes" id="UP000198901"/>
    </source>
</evidence>
<dbReference type="STRING" id="563176.SAMN04488090_4305"/>
<dbReference type="GO" id="GO:0003700">
    <property type="term" value="F:DNA-binding transcription factor activity"/>
    <property type="evidence" value="ECO:0007669"/>
    <property type="project" value="InterPro"/>
</dbReference>